<organism evidence="2 3">
    <name type="scientific">Lepraria finkii</name>
    <dbReference type="NCBI Taxonomy" id="1340010"/>
    <lineage>
        <taxon>Eukaryota</taxon>
        <taxon>Fungi</taxon>
        <taxon>Dikarya</taxon>
        <taxon>Ascomycota</taxon>
        <taxon>Pezizomycotina</taxon>
        <taxon>Lecanoromycetes</taxon>
        <taxon>OSLEUM clade</taxon>
        <taxon>Lecanoromycetidae</taxon>
        <taxon>Lecanorales</taxon>
        <taxon>Lecanorineae</taxon>
        <taxon>Stereocaulaceae</taxon>
        <taxon>Lepraria</taxon>
    </lineage>
</organism>
<evidence type="ECO:0000313" key="2">
    <source>
        <dbReference type="EMBL" id="KAL2047498.1"/>
    </source>
</evidence>
<dbReference type="EMBL" id="JBHFEH010000098">
    <property type="protein sequence ID" value="KAL2047498.1"/>
    <property type="molecule type" value="Genomic_DNA"/>
</dbReference>
<name>A0ABR4AVH9_9LECA</name>
<dbReference type="PANTHER" id="PTHR42085:SF2">
    <property type="entry name" value="F-BOX DOMAIN-CONTAINING PROTEIN"/>
    <property type="match status" value="1"/>
</dbReference>
<protein>
    <submittedName>
        <fullName evidence="2">Uncharacterized protein</fullName>
    </submittedName>
</protein>
<feature type="region of interest" description="Disordered" evidence="1">
    <location>
        <begin position="59"/>
        <end position="87"/>
    </location>
</feature>
<reference evidence="2 3" key="1">
    <citation type="submission" date="2024-09" db="EMBL/GenBank/DDBJ databases">
        <title>Rethinking Asexuality: The Enigmatic Case of Functional Sexual Genes in Lepraria (Stereocaulaceae).</title>
        <authorList>
            <person name="Doellman M."/>
            <person name="Sun Y."/>
            <person name="Barcenas-Pena A."/>
            <person name="Lumbsch H.T."/>
            <person name="Grewe F."/>
        </authorList>
    </citation>
    <scope>NUCLEOTIDE SEQUENCE [LARGE SCALE GENOMIC DNA]</scope>
    <source>
        <strain evidence="2 3">Grewe 0041</strain>
    </source>
</reference>
<feature type="region of interest" description="Disordered" evidence="1">
    <location>
        <begin position="1"/>
        <end position="33"/>
    </location>
</feature>
<dbReference type="Proteomes" id="UP001590951">
    <property type="component" value="Unassembled WGS sequence"/>
</dbReference>
<evidence type="ECO:0000313" key="3">
    <source>
        <dbReference type="Proteomes" id="UP001590951"/>
    </source>
</evidence>
<comment type="caution">
    <text evidence="2">The sequence shown here is derived from an EMBL/GenBank/DDBJ whole genome shotgun (WGS) entry which is preliminary data.</text>
</comment>
<accession>A0ABR4AVH9</accession>
<dbReference type="InterPro" id="IPR038883">
    <property type="entry name" value="AN11006-like"/>
</dbReference>
<gene>
    <name evidence="2" type="ORF">ABVK25_011425</name>
</gene>
<proteinExistence type="predicted"/>
<sequence length="167" mass="18942">MSPLLISQLPSGPRSSASPLHASTTQSEPSQPFRFMDLPAELRNMIYIYLLSTNHSKIEDNRNPRHPTISANLQTNDTGSDPTDQAKSRVYPLSREPSRVGHEQSRVFAESVVIMRYEGGKAFKSHTLAIELDFRYYSSIFRKKLCLSEWDEPSHFIVACEDLSQLV</sequence>
<dbReference type="PANTHER" id="PTHR42085">
    <property type="entry name" value="F-BOX DOMAIN-CONTAINING PROTEIN"/>
    <property type="match status" value="1"/>
</dbReference>
<keyword evidence="3" id="KW-1185">Reference proteome</keyword>
<evidence type="ECO:0000256" key="1">
    <source>
        <dbReference type="SAM" id="MobiDB-lite"/>
    </source>
</evidence>
<feature type="compositionally biased region" description="Polar residues" evidence="1">
    <location>
        <begin position="8"/>
        <end position="30"/>
    </location>
</feature>
<feature type="compositionally biased region" description="Polar residues" evidence="1">
    <location>
        <begin position="69"/>
        <end position="85"/>
    </location>
</feature>